<sequence>MASMTTAPENWKSLAPSPPTGTVTFKHQPNLPRLPVPSLSSTLNKLKGSLKAIAWDEEEYRISEKKVDEFGGLGGLGVTLQKRLEERRDEKEHWLEEWWDAGAYNGYRDSVMINVSYYYGFTPHPSKYPQSPAHRAAALTRAAFLFRKQLRQGTLSPDSTKEGPLCMDTWRWMFDCCRVPAPGLDWSVTYAKEGDTGDVGHIIAFRKGRPWRIDVTRDGRILSTEELEKQFEYIYHNTTTDYPAVGALTASDRDTWAKEYNDLIRDPHNTSIMRNIHSSAFVVSLDTECPGEDPVDFSRALWHGGVNGNMFDKPVNFVVFDNTKAGIVGEHSIMDGTPTVRLCDEILDNLISDNFDHGSPLTSVTPTSPEPLDWYLTPEQLTHSIPTAISSGKALLQTQSLNYYLTPYGKSTIKKFKISPDSWTQMIVQLAYFRLCGPKRPGGTYEAATTRKFFKGRTETIRVVTAESEEWVKAMCEDVGVSVRKKRELLRQACEVHIADARDAGKAMGIDRHLLGLKKLIHETEKVPELFSDPVYLRGSRWTLSTSAIWSKHFPVYGWGEVVPDGFGVAYMTGYDDRLQFTITSRKEMPNAEFIKEIAKAAQDMRALFVDEDIEDGSGKSRL</sequence>
<dbReference type="EMBL" id="BPWL01000006">
    <property type="protein sequence ID" value="GJJ10950.1"/>
    <property type="molecule type" value="Genomic_DNA"/>
</dbReference>
<protein>
    <recommendedName>
        <fullName evidence="6">Choline/carnitine acyltransferase domain-containing protein</fullName>
    </recommendedName>
</protein>
<dbReference type="PANTHER" id="PTHR22589">
    <property type="entry name" value="CARNITINE O-ACYLTRANSFERASE"/>
    <property type="match status" value="1"/>
</dbReference>
<dbReference type="Gene3D" id="3.30.559.70">
    <property type="entry name" value="Choline/Carnitine o-acyltransferase, domain 2"/>
    <property type="match status" value="1"/>
</dbReference>
<evidence type="ECO:0000313" key="8">
    <source>
        <dbReference type="Proteomes" id="UP001050691"/>
    </source>
</evidence>
<dbReference type="AlphaFoldDB" id="A0AAV5A9E4"/>
<evidence type="ECO:0000256" key="3">
    <source>
        <dbReference type="ARBA" id="ARBA00023315"/>
    </source>
</evidence>
<comment type="caution">
    <text evidence="7">The sequence shown here is derived from an EMBL/GenBank/DDBJ whole genome shotgun (WGS) entry which is preliminary data.</text>
</comment>
<dbReference type="InterPro" id="IPR039551">
    <property type="entry name" value="Cho/carn_acyl_trans"/>
</dbReference>
<feature type="active site" description="Proton acceptor" evidence="4">
    <location>
        <position position="331"/>
    </location>
</feature>
<keyword evidence="2" id="KW-0808">Transferase</keyword>
<name>A0AAV5A9E4_9AGAM</name>
<dbReference type="SUPFAM" id="SSF52777">
    <property type="entry name" value="CoA-dependent acyltransferases"/>
    <property type="match status" value="2"/>
</dbReference>
<keyword evidence="8" id="KW-1185">Reference proteome</keyword>
<evidence type="ECO:0000256" key="1">
    <source>
        <dbReference type="ARBA" id="ARBA00005232"/>
    </source>
</evidence>
<feature type="domain" description="Choline/carnitine acyltransferase" evidence="6">
    <location>
        <begin position="34"/>
        <end position="598"/>
    </location>
</feature>
<organism evidence="7 8">
    <name type="scientific">Clathrus columnatus</name>
    <dbReference type="NCBI Taxonomy" id="1419009"/>
    <lineage>
        <taxon>Eukaryota</taxon>
        <taxon>Fungi</taxon>
        <taxon>Dikarya</taxon>
        <taxon>Basidiomycota</taxon>
        <taxon>Agaricomycotina</taxon>
        <taxon>Agaricomycetes</taxon>
        <taxon>Phallomycetidae</taxon>
        <taxon>Phallales</taxon>
        <taxon>Clathraceae</taxon>
        <taxon>Clathrus</taxon>
    </lineage>
</organism>
<dbReference type="InterPro" id="IPR042231">
    <property type="entry name" value="Cho/carn_acyl_trans_2"/>
</dbReference>
<evidence type="ECO:0000256" key="5">
    <source>
        <dbReference type="SAM" id="MobiDB-lite"/>
    </source>
</evidence>
<dbReference type="InterPro" id="IPR000542">
    <property type="entry name" value="Carn_acyl_trans"/>
</dbReference>
<gene>
    <name evidence="7" type="ORF">Clacol_005179</name>
</gene>
<comment type="similarity">
    <text evidence="1">Belongs to the carnitine/choline acetyltransferase family.</text>
</comment>
<dbReference type="Proteomes" id="UP001050691">
    <property type="component" value="Unassembled WGS sequence"/>
</dbReference>
<proteinExistence type="inferred from homology"/>
<dbReference type="Gene3D" id="3.30.559.10">
    <property type="entry name" value="Chloramphenicol acetyltransferase-like domain"/>
    <property type="match status" value="1"/>
</dbReference>
<reference evidence="7" key="1">
    <citation type="submission" date="2021-10" db="EMBL/GenBank/DDBJ databases">
        <title>De novo Genome Assembly of Clathrus columnatus (Basidiomycota, Fungi) Using Illumina and Nanopore Sequence Data.</title>
        <authorList>
            <person name="Ogiso-Tanaka E."/>
            <person name="Itagaki H."/>
            <person name="Hosoya T."/>
            <person name="Hosaka K."/>
        </authorList>
    </citation>
    <scope>NUCLEOTIDE SEQUENCE</scope>
    <source>
        <strain evidence="7">MO-923</strain>
    </source>
</reference>
<keyword evidence="3" id="KW-0012">Acyltransferase</keyword>
<evidence type="ECO:0000256" key="2">
    <source>
        <dbReference type="ARBA" id="ARBA00022679"/>
    </source>
</evidence>
<dbReference type="InterPro" id="IPR023213">
    <property type="entry name" value="CAT-like_dom_sf"/>
</dbReference>
<dbReference type="PROSITE" id="PS00439">
    <property type="entry name" value="ACYLTRANSF_C_1"/>
    <property type="match status" value="1"/>
</dbReference>
<accession>A0AAV5A9E4</accession>
<dbReference type="Pfam" id="PF00755">
    <property type="entry name" value="Carn_acyltransf"/>
    <property type="match status" value="1"/>
</dbReference>
<evidence type="ECO:0000256" key="4">
    <source>
        <dbReference type="PIRSR" id="PIRSR600542-1"/>
    </source>
</evidence>
<evidence type="ECO:0000313" key="7">
    <source>
        <dbReference type="EMBL" id="GJJ10950.1"/>
    </source>
</evidence>
<dbReference type="PANTHER" id="PTHR22589:SF103">
    <property type="entry name" value="CARNITINE O-ACETYL-TRANSFERASE, ISOFORM A-RELATED"/>
    <property type="match status" value="1"/>
</dbReference>
<evidence type="ECO:0000259" key="6">
    <source>
        <dbReference type="Pfam" id="PF00755"/>
    </source>
</evidence>
<feature type="region of interest" description="Disordered" evidence="5">
    <location>
        <begin position="1"/>
        <end position="29"/>
    </location>
</feature>
<dbReference type="GO" id="GO:0016746">
    <property type="term" value="F:acyltransferase activity"/>
    <property type="evidence" value="ECO:0007669"/>
    <property type="project" value="UniProtKB-KW"/>
</dbReference>